<sequence length="570" mass="67702">MKHAFYILMFISLIFLSESYDAPIQTDSTLSGPIELCNIKCICVDVLNDPINIDMYFNNICKEYFYVAAGFNIIIQQKIIEKNELDNLLKIIKMLKVKIMFDVKSIDVLYKYLPYLVNFLNLSVLKLLHEILIEHIKIIERPGIEPYPILKEYLVRCDLSLIRDLNIFPKEDIENEAEDNNQKMSEIILKLKNGISNISSGNFIGNPKEYMNTLKRSLFESKNIICMSYYIQISVLSIIYQLKGIHSTYYGLLPFYKPTITIIKSIIESIKSLLLFNINIKERIKFYSRNHKKRNQLSLVSKNTDYKFILLLNRKYNEIRSTVASLNDILRNILKEGKDDLPQDDELINHIEDKFYLSIIIGIKNHLISGVDIIYSDEENILSLMGNCNLSTIDILISIFYYSNYYNYWFLNTNYIFNFLYVFGITKEEFLENFKYIKIYAFYKNKKLFLFADTNDTKFNLKYINILTNQCLQNLENLIEIIKYSDTQILNYEYLFVLIYDLISLSNLDLELYFREYRQFFEYLKYFEIRRGPTKYYATSDCCHALTQLKKKLKEIDPLFWDFEFDESEL</sequence>
<feature type="signal peptide" evidence="1">
    <location>
        <begin position="1"/>
        <end position="19"/>
    </location>
</feature>
<accession>A0ABQ7HZB3</accession>
<dbReference type="EMBL" id="SBIQ01000079">
    <property type="protein sequence ID" value="KAF7683508.1"/>
    <property type="molecule type" value="Genomic_DNA"/>
</dbReference>
<keyword evidence="1" id="KW-0732">Signal</keyword>
<reference evidence="2 3" key="1">
    <citation type="submission" date="2019-01" db="EMBL/GenBank/DDBJ databases">
        <title>Genomes sequencing and comparative genomics of infectious freshwater microsporidia, Cucumispora dikerogammari and Thelohania contejeani.</title>
        <authorList>
            <person name="Cormier A."/>
            <person name="Giraud I."/>
            <person name="Wattier R."/>
            <person name="Teixeira M."/>
            <person name="Grandjean F."/>
            <person name="Rigaud T."/>
            <person name="Cordaux R."/>
        </authorList>
    </citation>
    <scope>NUCLEOTIDE SEQUENCE [LARGE SCALE GENOMIC DNA]</scope>
    <source>
        <strain evidence="2">T1</strain>
        <tissue evidence="2">Spores</tissue>
    </source>
</reference>
<gene>
    <name evidence="2" type="ORF">TCON_1278</name>
</gene>
<comment type="caution">
    <text evidence="2">The sequence shown here is derived from an EMBL/GenBank/DDBJ whole genome shotgun (WGS) entry which is preliminary data.</text>
</comment>
<feature type="chain" id="PRO_5045872387" description="Secreted protein" evidence="1">
    <location>
        <begin position="20"/>
        <end position="570"/>
    </location>
</feature>
<evidence type="ECO:0000256" key="1">
    <source>
        <dbReference type="SAM" id="SignalP"/>
    </source>
</evidence>
<evidence type="ECO:0008006" key="4">
    <source>
        <dbReference type="Google" id="ProtNLM"/>
    </source>
</evidence>
<evidence type="ECO:0000313" key="3">
    <source>
        <dbReference type="Proteomes" id="UP001516464"/>
    </source>
</evidence>
<keyword evidence="3" id="KW-1185">Reference proteome</keyword>
<evidence type="ECO:0000313" key="2">
    <source>
        <dbReference type="EMBL" id="KAF7683508.1"/>
    </source>
</evidence>
<name>A0ABQ7HZB3_9MICR</name>
<protein>
    <recommendedName>
        <fullName evidence="4">Secreted protein</fullName>
    </recommendedName>
</protein>
<dbReference type="Proteomes" id="UP001516464">
    <property type="component" value="Unassembled WGS sequence"/>
</dbReference>
<organism evidence="2 3">
    <name type="scientific">Astathelohania contejeani</name>
    <dbReference type="NCBI Taxonomy" id="164912"/>
    <lineage>
        <taxon>Eukaryota</taxon>
        <taxon>Fungi</taxon>
        <taxon>Fungi incertae sedis</taxon>
        <taxon>Microsporidia</taxon>
        <taxon>Astathelohaniidae</taxon>
        <taxon>Astathelohania</taxon>
    </lineage>
</organism>
<proteinExistence type="predicted"/>